<organism evidence="2 3">
    <name type="scientific">Microbacterium phage vB_MoxS-ISF9</name>
    <dbReference type="NCBI Taxonomy" id="1458670"/>
    <lineage>
        <taxon>Viruses</taxon>
        <taxon>Duplodnaviria</taxon>
        <taxon>Heunggongvirae</taxon>
        <taxon>Uroviricota</taxon>
        <taxon>Caudoviricetes</taxon>
        <taxon>Farahnazvirus</taxon>
        <taxon>Farahnazvirus ISF9</taxon>
    </lineage>
</organism>
<keyword evidence="3" id="KW-1185">Reference proteome</keyword>
<dbReference type="RefSeq" id="YP_009021514.1">
    <property type="nucleotide sequence ID" value="NC_023859.1"/>
</dbReference>
<dbReference type="EMBL" id="KJ173786">
    <property type="protein sequence ID" value="AHL18539.1"/>
    <property type="molecule type" value="Genomic_DNA"/>
</dbReference>
<dbReference type="Proteomes" id="UP000019700">
    <property type="component" value="Genome"/>
</dbReference>
<reference evidence="2 3" key="1">
    <citation type="journal article" date="2014" name="Arch. Virol.">
        <title>Complete genome sequence of a novel phage, vB_MoxS-ISF9, infecting methylotrophic Microbacterium: first report of a virulent Microbacterium phage.</title>
        <authorList>
            <person name="Zamani I."/>
            <person name="Bouzari M."/>
            <person name="Emtiazi G."/>
            <person name="Ghasemi S.M."/>
            <person name="Chang H.I."/>
        </authorList>
    </citation>
    <scope>NUCLEOTIDE SEQUENCE [LARGE SCALE GENOMIC DNA]</scope>
</reference>
<evidence type="ECO:0000256" key="1">
    <source>
        <dbReference type="SAM" id="MobiDB-lite"/>
    </source>
</evidence>
<dbReference type="KEGG" id="vg:18938380"/>
<evidence type="ECO:0000313" key="3">
    <source>
        <dbReference type="Proteomes" id="UP000019700"/>
    </source>
</evidence>
<accession>W8NNZ3</accession>
<dbReference type="GeneID" id="18938380"/>
<gene>
    <name evidence="2" type="ORF">ISF9_069</name>
</gene>
<proteinExistence type="predicted"/>
<feature type="compositionally biased region" description="Polar residues" evidence="1">
    <location>
        <begin position="85"/>
        <end position="95"/>
    </location>
</feature>
<feature type="region of interest" description="Disordered" evidence="1">
    <location>
        <begin position="71"/>
        <end position="106"/>
    </location>
</feature>
<name>W8NNZ3_9CAUD</name>
<protein>
    <submittedName>
        <fullName evidence="2">Uncharacterized protein</fullName>
    </submittedName>
</protein>
<sequence length="260" mass="30171">MLTTTLEPSPKAPPEPPLSVPRINWRILCFDLQITRARYAFAWTELYDNSPTRPTRSYVARRLGVPVEEVQLHSRRTAPGVSPDFPSSKSLSTQSGRKRSGRKTESGKIELAVGWQVWVRLTPTAKTPTPHQETQIAKMREREHIKGQARRLEVAQWRRRMFDTADQEWEADAYRNMTLTQRAVVDKRRELDRRRAKLAEIREAERAQAEERLLSDWDAAIEWDRKRTIAIERYLRSKEIAPTVGRNRTMPGGVDYTPQA</sequence>
<evidence type="ECO:0000313" key="2">
    <source>
        <dbReference type="EMBL" id="AHL18539.1"/>
    </source>
</evidence>